<dbReference type="AlphaFoldDB" id="A0A9P4UWS8"/>
<dbReference type="InterPro" id="IPR001138">
    <property type="entry name" value="Zn2Cys6_DnaBD"/>
</dbReference>
<evidence type="ECO:0000313" key="6">
    <source>
        <dbReference type="EMBL" id="KAF2727485.1"/>
    </source>
</evidence>
<dbReference type="InterPro" id="IPR036864">
    <property type="entry name" value="Zn2-C6_fun-type_DNA-bd_sf"/>
</dbReference>
<dbReference type="EMBL" id="ML996329">
    <property type="protein sequence ID" value="KAF2727485.1"/>
    <property type="molecule type" value="Genomic_DNA"/>
</dbReference>
<dbReference type="Pfam" id="PF04082">
    <property type="entry name" value="Fungal_trans"/>
    <property type="match status" value="1"/>
</dbReference>
<dbReference type="PANTHER" id="PTHR31001">
    <property type="entry name" value="UNCHARACTERIZED TRANSCRIPTIONAL REGULATORY PROTEIN"/>
    <property type="match status" value="1"/>
</dbReference>
<dbReference type="GO" id="GO:0005634">
    <property type="term" value="C:nucleus"/>
    <property type="evidence" value="ECO:0007669"/>
    <property type="project" value="UniProtKB-SubCell"/>
</dbReference>
<dbReference type="SMART" id="SM00066">
    <property type="entry name" value="GAL4"/>
    <property type="match status" value="1"/>
</dbReference>
<dbReference type="SUPFAM" id="SSF57701">
    <property type="entry name" value="Zn2/Cys6 DNA-binding domain"/>
    <property type="match status" value="1"/>
</dbReference>
<feature type="domain" description="Zn(2)-C6 fungal-type" evidence="5">
    <location>
        <begin position="49"/>
        <end position="80"/>
    </location>
</feature>
<gene>
    <name evidence="6" type="ORF">EJ04DRAFT_136883</name>
</gene>
<sequence length="937" mass="102823">MSESSSMSNRFPGMPSPGDGRNMHLRPSSSSDGASRKKTQQLQQRQLLSCTKCRQRKVKCDRTKPCMACCARGQPRECHFLAEEGDYAPISQSYELKKLRAEIHRLKERLRAGKISSEDEEGAHSASAESQAADKSLTTKHRYRNKQKRFRGSEWSDSIYFGSPGLANVLSEFANINLTSPAQSLAHLIPRGPEIHIPRDPPPYPFATLFPPTPSTCIPALLGCLPPRKELEVYVEAFEKRVAVFAFPHVPVQIKKDEVERYLSDPKNAEAYPDILGLLFAALALGSQHSVWDRSGGSWVAGEMAKELKKGDVYIAAAKQALRLACFTSRPTLIGIQALVMIGPYLTNSGRFLDAWTLFGTTVRLAQAIGLHRHPQHLNPAPPTQRECSVRQQLWWWMLHMDQQYSMTLGRPLGISGMGDCLPPHELAINTTHLRFGESVHRFTVLARQILGSRLSNAKIDGLSDSLVGLLETLPDVLQFNESWLTGETEIPDWPWGPMAAAFYCQTHSYLILLNRQRLDQQNLDPLLPNPTTSASAHSLPSFAAAVGTSSPAHSSPSAPPKVALRGRRLVLASSVDVLTAYLFFYARFPAALVSWTMAQLAFNSSMILILDALETGDLSRIGKVEKTYAVFVELDKKEMHQLAALAVQRISRGLTELKRMEERFQAGSNVESDESSGREGQPERTYAIRVRSEAKRGFKVAQDTVMGNTGTMLLEDGGLQSFAPAAFTPLDWSADQEEWAAARLARGKEGERGGMEWSWSRDEGADSKQDRSAGQVSEGQPQGLTPPTSPLSSGTLGHDPYQHTIQRRNTFPAASFQDAMGDAAASQHATQTRHDPDGAPDALYSDAFTQFSWPVRPAPLLSAISDPVLGYPHVSSATQALPGSGQPFPHPAPYPVQLSLVGSEGESRATDLTWTAGEHLMAMESWTGWPGGSQAG</sequence>
<feature type="region of interest" description="Disordered" evidence="4">
    <location>
        <begin position="747"/>
        <end position="802"/>
    </location>
</feature>
<evidence type="ECO:0000256" key="2">
    <source>
        <dbReference type="ARBA" id="ARBA00022723"/>
    </source>
</evidence>
<organism evidence="6 7">
    <name type="scientific">Polyplosphaeria fusca</name>
    <dbReference type="NCBI Taxonomy" id="682080"/>
    <lineage>
        <taxon>Eukaryota</taxon>
        <taxon>Fungi</taxon>
        <taxon>Dikarya</taxon>
        <taxon>Ascomycota</taxon>
        <taxon>Pezizomycotina</taxon>
        <taxon>Dothideomycetes</taxon>
        <taxon>Pleosporomycetidae</taxon>
        <taxon>Pleosporales</taxon>
        <taxon>Tetraplosphaeriaceae</taxon>
        <taxon>Polyplosphaeria</taxon>
    </lineage>
</organism>
<evidence type="ECO:0000256" key="1">
    <source>
        <dbReference type="ARBA" id="ARBA00004123"/>
    </source>
</evidence>
<feature type="region of interest" description="Disordered" evidence="4">
    <location>
        <begin position="820"/>
        <end position="841"/>
    </location>
</feature>
<dbReference type="Proteomes" id="UP000799444">
    <property type="component" value="Unassembled WGS sequence"/>
</dbReference>
<feature type="region of interest" description="Disordered" evidence="4">
    <location>
        <begin position="1"/>
        <end position="45"/>
    </location>
</feature>
<dbReference type="PANTHER" id="PTHR31001:SF81">
    <property type="entry name" value="ZN(II)2CYS6 TRANSCRIPTION FACTOR"/>
    <property type="match status" value="1"/>
</dbReference>
<keyword evidence="2" id="KW-0479">Metal-binding</keyword>
<feature type="compositionally biased region" description="Basic and acidic residues" evidence="4">
    <location>
        <begin position="747"/>
        <end position="772"/>
    </location>
</feature>
<dbReference type="GO" id="GO:0003677">
    <property type="term" value="F:DNA binding"/>
    <property type="evidence" value="ECO:0007669"/>
    <property type="project" value="InterPro"/>
</dbReference>
<dbReference type="SMART" id="SM00906">
    <property type="entry name" value="Fungal_trans"/>
    <property type="match status" value="1"/>
</dbReference>
<keyword evidence="7" id="KW-1185">Reference proteome</keyword>
<dbReference type="PROSITE" id="PS00463">
    <property type="entry name" value="ZN2_CY6_FUNGAL_1"/>
    <property type="match status" value="1"/>
</dbReference>
<protein>
    <recommendedName>
        <fullName evidence="5">Zn(2)-C6 fungal-type domain-containing protein</fullName>
    </recommendedName>
</protein>
<reference evidence="6" key="1">
    <citation type="journal article" date="2020" name="Stud. Mycol.">
        <title>101 Dothideomycetes genomes: a test case for predicting lifestyles and emergence of pathogens.</title>
        <authorList>
            <person name="Haridas S."/>
            <person name="Albert R."/>
            <person name="Binder M."/>
            <person name="Bloem J."/>
            <person name="Labutti K."/>
            <person name="Salamov A."/>
            <person name="Andreopoulos B."/>
            <person name="Baker S."/>
            <person name="Barry K."/>
            <person name="Bills G."/>
            <person name="Bluhm B."/>
            <person name="Cannon C."/>
            <person name="Castanera R."/>
            <person name="Culley D."/>
            <person name="Daum C."/>
            <person name="Ezra D."/>
            <person name="Gonzalez J."/>
            <person name="Henrissat B."/>
            <person name="Kuo A."/>
            <person name="Liang C."/>
            <person name="Lipzen A."/>
            <person name="Lutzoni F."/>
            <person name="Magnuson J."/>
            <person name="Mondo S."/>
            <person name="Nolan M."/>
            <person name="Ohm R."/>
            <person name="Pangilinan J."/>
            <person name="Park H.-J."/>
            <person name="Ramirez L."/>
            <person name="Alfaro M."/>
            <person name="Sun H."/>
            <person name="Tritt A."/>
            <person name="Yoshinaga Y."/>
            <person name="Zwiers L.-H."/>
            <person name="Turgeon B."/>
            <person name="Goodwin S."/>
            <person name="Spatafora J."/>
            <person name="Crous P."/>
            <person name="Grigoriev I."/>
        </authorList>
    </citation>
    <scope>NUCLEOTIDE SEQUENCE</scope>
    <source>
        <strain evidence="6">CBS 125425</strain>
    </source>
</reference>
<evidence type="ECO:0000256" key="4">
    <source>
        <dbReference type="SAM" id="MobiDB-lite"/>
    </source>
</evidence>
<dbReference type="CDD" id="cd12148">
    <property type="entry name" value="fungal_TF_MHR"/>
    <property type="match status" value="1"/>
</dbReference>
<comment type="subcellular location">
    <subcellularLocation>
        <location evidence="1">Nucleus</location>
    </subcellularLocation>
</comment>
<dbReference type="Pfam" id="PF00172">
    <property type="entry name" value="Zn_clus"/>
    <property type="match status" value="1"/>
</dbReference>
<proteinExistence type="predicted"/>
<dbReference type="Gene3D" id="4.10.240.10">
    <property type="entry name" value="Zn(2)-C6 fungal-type DNA-binding domain"/>
    <property type="match status" value="1"/>
</dbReference>
<dbReference type="GO" id="GO:0008270">
    <property type="term" value="F:zinc ion binding"/>
    <property type="evidence" value="ECO:0007669"/>
    <property type="project" value="InterPro"/>
</dbReference>
<comment type="caution">
    <text evidence="6">The sequence shown here is derived from an EMBL/GenBank/DDBJ whole genome shotgun (WGS) entry which is preliminary data.</text>
</comment>
<dbReference type="OrthoDB" id="1747771at2759"/>
<name>A0A9P4UWS8_9PLEO</name>
<feature type="region of interest" description="Disordered" evidence="4">
    <location>
        <begin position="666"/>
        <end position="686"/>
    </location>
</feature>
<evidence type="ECO:0000259" key="5">
    <source>
        <dbReference type="PROSITE" id="PS50048"/>
    </source>
</evidence>
<dbReference type="GO" id="GO:0006351">
    <property type="term" value="P:DNA-templated transcription"/>
    <property type="evidence" value="ECO:0007669"/>
    <property type="project" value="InterPro"/>
</dbReference>
<dbReference type="InterPro" id="IPR050613">
    <property type="entry name" value="Sec_Metabolite_Reg"/>
</dbReference>
<accession>A0A9P4UWS8</accession>
<evidence type="ECO:0000256" key="3">
    <source>
        <dbReference type="ARBA" id="ARBA00023242"/>
    </source>
</evidence>
<dbReference type="InterPro" id="IPR007219">
    <property type="entry name" value="XnlR_reg_dom"/>
</dbReference>
<dbReference type="GO" id="GO:0000981">
    <property type="term" value="F:DNA-binding transcription factor activity, RNA polymerase II-specific"/>
    <property type="evidence" value="ECO:0007669"/>
    <property type="project" value="InterPro"/>
</dbReference>
<feature type="compositionally biased region" description="Polar residues" evidence="4">
    <location>
        <begin position="773"/>
        <end position="796"/>
    </location>
</feature>
<dbReference type="CDD" id="cd00067">
    <property type="entry name" value="GAL4"/>
    <property type="match status" value="1"/>
</dbReference>
<feature type="region of interest" description="Disordered" evidence="4">
    <location>
        <begin position="115"/>
        <end position="143"/>
    </location>
</feature>
<keyword evidence="3" id="KW-0539">Nucleus</keyword>
<dbReference type="PROSITE" id="PS50048">
    <property type="entry name" value="ZN2_CY6_FUNGAL_2"/>
    <property type="match status" value="1"/>
</dbReference>
<evidence type="ECO:0000313" key="7">
    <source>
        <dbReference type="Proteomes" id="UP000799444"/>
    </source>
</evidence>